<comment type="caution">
    <text evidence="1">The sequence shown here is derived from an EMBL/GenBank/DDBJ whole genome shotgun (WGS) entry which is preliminary data.</text>
</comment>
<accession>A0ACB9QLA6</accession>
<gene>
    <name evidence="1" type="ORF">MLD38_023067</name>
</gene>
<evidence type="ECO:0000313" key="1">
    <source>
        <dbReference type="EMBL" id="KAI4367316.1"/>
    </source>
</evidence>
<sequence length="300" mass="33348">MTTAAAAPAKKSWLEMRILYCKDLRAFNFFQKLSVYASVSLSSDHPSLKLPPHDPNRLRTPADKDGDGNPEWNHTLSLDLTPVLSSLPPHNRDSYDRVFVLFHLFHEGGMFGDKRIGEVRVALSEFFDRDIRQRRGSVRIVSYQVKSPDGKPNGVLTFSYKLQGEEEDYIPIGGGFPSIDGFPIVHPLPETSGPSSSSSSEEITYPKIDLDDYAFQETSYYPPPGTHYHPPPAAPPPVAYPMPPPPPLPMPLPHPMYAAPGGCYYPAVPPMPAHGPWQHHGHHGHVQHCSTRGGGGWWRM</sequence>
<organism evidence="1 2">
    <name type="scientific">Melastoma candidum</name>
    <dbReference type="NCBI Taxonomy" id="119954"/>
    <lineage>
        <taxon>Eukaryota</taxon>
        <taxon>Viridiplantae</taxon>
        <taxon>Streptophyta</taxon>
        <taxon>Embryophyta</taxon>
        <taxon>Tracheophyta</taxon>
        <taxon>Spermatophyta</taxon>
        <taxon>Magnoliopsida</taxon>
        <taxon>eudicotyledons</taxon>
        <taxon>Gunneridae</taxon>
        <taxon>Pentapetalae</taxon>
        <taxon>rosids</taxon>
        <taxon>malvids</taxon>
        <taxon>Myrtales</taxon>
        <taxon>Melastomataceae</taxon>
        <taxon>Melastomatoideae</taxon>
        <taxon>Melastomateae</taxon>
        <taxon>Melastoma</taxon>
    </lineage>
</organism>
<proteinExistence type="predicted"/>
<evidence type="ECO:0000313" key="2">
    <source>
        <dbReference type="Proteomes" id="UP001057402"/>
    </source>
</evidence>
<protein>
    <submittedName>
        <fullName evidence="1">Uncharacterized protein</fullName>
    </submittedName>
</protein>
<name>A0ACB9QLA6_9MYRT</name>
<reference evidence="2" key="1">
    <citation type="journal article" date="2023" name="Front. Plant Sci.">
        <title>Chromosomal-level genome assembly of Melastoma candidum provides insights into trichome evolution.</title>
        <authorList>
            <person name="Zhong Y."/>
            <person name="Wu W."/>
            <person name="Sun C."/>
            <person name="Zou P."/>
            <person name="Liu Y."/>
            <person name="Dai S."/>
            <person name="Zhou R."/>
        </authorList>
    </citation>
    <scope>NUCLEOTIDE SEQUENCE [LARGE SCALE GENOMIC DNA]</scope>
</reference>
<keyword evidence="2" id="KW-1185">Reference proteome</keyword>
<dbReference type="Proteomes" id="UP001057402">
    <property type="component" value="Chromosome 6"/>
</dbReference>
<dbReference type="EMBL" id="CM042885">
    <property type="protein sequence ID" value="KAI4367316.1"/>
    <property type="molecule type" value="Genomic_DNA"/>
</dbReference>